<feature type="transmembrane region" description="Helical" evidence="1">
    <location>
        <begin position="393"/>
        <end position="413"/>
    </location>
</feature>
<dbReference type="Proteomes" id="UP001234495">
    <property type="component" value="Unassembled WGS sequence"/>
</dbReference>
<keyword evidence="1" id="KW-0472">Membrane</keyword>
<dbReference type="Gene3D" id="1.20.210.10">
    <property type="entry name" value="Cytochrome c oxidase-like, subunit I domain"/>
    <property type="match status" value="1"/>
</dbReference>
<sequence length="415" mass="47290">MIPAQNTFNSKDIRLPLLFIFSGLILFIVAQSLLLNGTNSLTIDVARIPTIWAAVHILILGFAVMITMGAMYQLVPVAMQVNIFSIRLGYSQYVLYVVGVLGISWGFIDFSPSRLVIFSLITLIAIILFEINMWISIRGAKKTEIGFAIKLSLIYFFLTILFGIWLALDFLIPHLDEWHDRFLYIHIIFGTVGWFTLIIIGFSYKLIPMFTLSHGYESKLPQYTIHFINLGILLIVGQQVTRYDTFAWLGYSLILAGLLCFMLQIRIILSKRLKKNLDLGVKVALCAWPISIVSIITVILTSVSINQTVHITAVVYVVLTGWISLSILGYLFKILPFLWWTYRYSEKIGKAKVLSLKEMTNEKNGKCIFIMIFLCMLANIIAMVLNMPMMFRISQIILVLTSIAYFFEMIKVLSK</sequence>
<feature type="transmembrane region" description="Helical" evidence="1">
    <location>
        <begin position="50"/>
        <end position="72"/>
    </location>
</feature>
<feature type="transmembrane region" description="Helical" evidence="1">
    <location>
        <begin position="246"/>
        <end position="269"/>
    </location>
</feature>
<evidence type="ECO:0008006" key="4">
    <source>
        <dbReference type="Google" id="ProtNLM"/>
    </source>
</evidence>
<evidence type="ECO:0000313" key="2">
    <source>
        <dbReference type="EMBL" id="MDQ0229277.1"/>
    </source>
</evidence>
<keyword evidence="1" id="KW-1133">Transmembrane helix</keyword>
<feature type="transmembrane region" description="Helical" evidence="1">
    <location>
        <begin position="116"/>
        <end position="135"/>
    </location>
</feature>
<feature type="transmembrane region" description="Helical" evidence="1">
    <location>
        <begin position="12"/>
        <end position="30"/>
    </location>
</feature>
<dbReference type="SUPFAM" id="SSF81442">
    <property type="entry name" value="Cytochrome c oxidase subunit I-like"/>
    <property type="match status" value="1"/>
</dbReference>
<gene>
    <name evidence="2" type="ORF">J2S19_000528</name>
</gene>
<evidence type="ECO:0000256" key="1">
    <source>
        <dbReference type="SAM" id="Phobius"/>
    </source>
</evidence>
<keyword evidence="1" id="KW-0812">Transmembrane</keyword>
<dbReference type="RefSeq" id="WP_307336728.1">
    <property type="nucleotide sequence ID" value="NZ_JAUSUD010000002.1"/>
</dbReference>
<keyword evidence="3" id="KW-1185">Reference proteome</keyword>
<reference evidence="2 3" key="1">
    <citation type="submission" date="2023-07" db="EMBL/GenBank/DDBJ databases">
        <title>Genomic Encyclopedia of Type Strains, Phase IV (KMG-IV): sequencing the most valuable type-strain genomes for metagenomic binning, comparative biology and taxonomic classification.</title>
        <authorList>
            <person name="Goeker M."/>
        </authorList>
    </citation>
    <scope>NUCLEOTIDE SEQUENCE [LARGE SCALE GENOMIC DNA]</scope>
    <source>
        <strain evidence="2 3">DSM 29005</strain>
    </source>
</reference>
<name>A0ABT9ZAN1_9BACI</name>
<dbReference type="EMBL" id="JAUSUD010000002">
    <property type="protein sequence ID" value="MDQ0229277.1"/>
    <property type="molecule type" value="Genomic_DNA"/>
</dbReference>
<feature type="transmembrane region" description="Helical" evidence="1">
    <location>
        <begin position="281"/>
        <end position="305"/>
    </location>
</feature>
<proteinExistence type="predicted"/>
<feature type="transmembrane region" description="Helical" evidence="1">
    <location>
        <begin position="183"/>
        <end position="202"/>
    </location>
</feature>
<evidence type="ECO:0000313" key="3">
    <source>
        <dbReference type="Proteomes" id="UP001234495"/>
    </source>
</evidence>
<organism evidence="2 3">
    <name type="scientific">Metabacillus malikii</name>
    <dbReference type="NCBI Taxonomy" id="1504265"/>
    <lineage>
        <taxon>Bacteria</taxon>
        <taxon>Bacillati</taxon>
        <taxon>Bacillota</taxon>
        <taxon>Bacilli</taxon>
        <taxon>Bacillales</taxon>
        <taxon>Bacillaceae</taxon>
        <taxon>Metabacillus</taxon>
    </lineage>
</organism>
<feature type="transmembrane region" description="Helical" evidence="1">
    <location>
        <begin position="311"/>
        <end position="332"/>
    </location>
</feature>
<accession>A0ABT9ZAN1</accession>
<feature type="transmembrane region" description="Helical" evidence="1">
    <location>
        <begin position="223"/>
        <end position="240"/>
    </location>
</feature>
<feature type="transmembrane region" description="Helical" evidence="1">
    <location>
        <begin position="147"/>
        <end position="168"/>
    </location>
</feature>
<protein>
    <recommendedName>
        <fullName evidence="4">Cytochrome C and Quinol oxidase polypeptide I</fullName>
    </recommendedName>
</protein>
<comment type="caution">
    <text evidence="2">The sequence shown here is derived from an EMBL/GenBank/DDBJ whole genome shotgun (WGS) entry which is preliminary data.</text>
</comment>
<feature type="transmembrane region" description="Helical" evidence="1">
    <location>
        <begin position="93"/>
        <end position="110"/>
    </location>
</feature>
<feature type="transmembrane region" description="Helical" evidence="1">
    <location>
        <begin position="367"/>
        <end position="387"/>
    </location>
</feature>
<dbReference type="InterPro" id="IPR036927">
    <property type="entry name" value="Cyt_c_oxase-like_su1_sf"/>
</dbReference>